<gene>
    <name evidence="1" type="ORF">HMPREF1862_00767</name>
</gene>
<accession>A0AB34X091</accession>
<proteinExistence type="predicted"/>
<organism evidence="1 2">
    <name type="scientific">Varibaculum cambriense</name>
    <dbReference type="NCBI Taxonomy" id="184870"/>
    <lineage>
        <taxon>Bacteria</taxon>
        <taxon>Bacillati</taxon>
        <taxon>Actinomycetota</taxon>
        <taxon>Actinomycetes</taxon>
        <taxon>Actinomycetales</taxon>
        <taxon>Actinomycetaceae</taxon>
        <taxon>Varibaculum</taxon>
    </lineage>
</organism>
<dbReference type="Proteomes" id="UP000070572">
    <property type="component" value="Unassembled WGS sequence"/>
</dbReference>
<evidence type="ECO:0000313" key="2">
    <source>
        <dbReference type="Proteomes" id="UP000070572"/>
    </source>
</evidence>
<sequence length="49" mass="5928">MSQTYALLCARLLDYFLFSFVRTWSKMSDLLRRFSLFPNSLLPFFAFEH</sequence>
<dbReference type="EMBL" id="LSDN01000013">
    <property type="protein sequence ID" value="KXB81045.1"/>
    <property type="molecule type" value="Genomic_DNA"/>
</dbReference>
<name>A0AB34X091_9ACTO</name>
<reference evidence="1 2" key="1">
    <citation type="submission" date="2016-01" db="EMBL/GenBank/DDBJ databases">
        <authorList>
            <person name="Mitreva M."/>
            <person name="Pepin K.H."/>
            <person name="Mihindukulasuriya K.A."/>
            <person name="Fulton R."/>
            <person name="Fronick C."/>
            <person name="O'Laughlin M."/>
            <person name="Miner T."/>
            <person name="Herter B."/>
            <person name="Rosa B.A."/>
            <person name="Cordes M."/>
            <person name="Tomlinson C."/>
            <person name="Wollam A."/>
            <person name="Palsikar V.B."/>
            <person name="Mardis E.R."/>
            <person name="Wilson R.K."/>
        </authorList>
    </citation>
    <scope>NUCLEOTIDE SEQUENCE [LARGE SCALE GENOMIC DNA]</scope>
    <source>
        <strain evidence="1 2">DNF00696</strain>
    </source>
</reference>
<comment type="caution">
    <text evidence="1">The sequence shown here is derived from an EMBL/GenBank/DDBJ whole genome shotgun (WGS) entry which is preliminary data.</text>
</comment>
<evidence type="ECO:0000313" key="1">
    <source>
        <dbReference type="EMBL" id="KXB81045.1"/>
    </source>
</evidence>
<dbReference type="AlphaFoldDB" id="A0AB34X091"/>
<protein>
    <submittedName>
        <fullName evidence="1">Uncharacterized protein</fullName>
    </submittedName>
</protein>